<keyword evidence="3" id="KW-0804">Transcription</keyword>
<proteinExistence type="predicted"/>
<feature type="domain" description="HTH araC/xylS-type" evidence="4">
    <location>
        <begin position="10"/>
        <end position="58"/>
    </location>
</feature>
<sequence>MNHAPALLGRMQKAATLLRTERRSIESIARYVGYESPVAFAKTFKRVTGRPPGAYRRRAEAAAG</sequence>
<dbReference type="InterPro" id="IPR009057">
    <property type="entry name" value="Homeodomain-like_sf"/>
</dbReference>
<keyword evidence="6" id="KW-1185">Reference proteome</keyword>
<dbReference type="PROSITE" id="PS00041">
    <property type="entry name" value="HTH_ARAC_FAMILY_1"/>
    <property type="match status" value="1"/>
</dbReference>
<dbReference type="Pfam" id="PF12833">
    <property type="entry name" value="HTH_18"/>
    <property type="match status" value="1"/>
</dbReference>
<dbReference type="EMBL" id="BAABAT010000009">
    <property type="protein sequence ID" value="GAA4250256.1"/>
    <property type="molecule type" value="Genomic_DNA"/>
</dbReference>
<reference evidence="6" key="1">
    <citation type="journal article" date="2019" name="Int. J. Syst. Evol. Microbiol.">
        <title>The Global Catalogue of Microorganisms (GCM) 10K type strain sequencing project: providing services to taxonomists for standard genome sequencing and annotation.</title>
        <authorList>
            <consortium name="The Broad Institute Genomics Platform"/>
            <consortium name="The Broad Institute Genome Sequencing Center for Infectious Disease"/>
            <person name="Wu L."/>
            <person name="Ma J."/>
        </authorList>
    </citation>
    <scope>NUCLEOTIDE SEQUENCE [LARGE SCALE GENOMIC DNA]</scope>
    <source>
        <strain evidence="6">JCM 17441</strain>
    </source>
</reference>
<evidence type="ECO:0000256" key="1">
    <source>
        <dbReference type="ARBA" id="ARBA00023015"/>
    </source>
</evidence>
<dbReference type="PANTHER" id="PTHR11019">
    <property type="entry name" value="HTH-TYPE TRANSCRIPTIONAL REGULATOR NIMR"/>
    <property type="match status" value="1"/>
</dbReference>
<dbReference type="InterPro" id="IPR018060">
    <property type="entry name" value="HTH_AraC"/>
</dbReference>
<organism evidence="5 6">
    <name type="scientific">Dactylosporangium darangshiense</name>
    <dbReference type="NCBI Taxonomy" id="579108"/>
    <lineage>
        <taxon>Bacteria</taxon>
        <taxon>Bacillati</taxon>
        <taxon>Actinomycetota</taxon>
        <taxon>Actinomycetes</taxon>
        <taxon>Micromonosporales</taxon>
        <taxon>Micromonosporaceae</taxon>
        <taxon>Dactylosporangium</taxon>
    </lineage>
</organism>
<evidence type="ECO:0000256" key="3">
    <source>
        <dbReference type="ARBA" id="ARBA00023163"/>
    </source>
</evidence>
<keyword evidence="1" id="KW-0805">Transcription regulation</keyword>
<dbReference type="Proteomes" id="UP001500620">
    <property type="component" value="Unassembled WGS sequence"/>
</dbReference>
<protein>
    <recommendedName>
        <fullName evidence="4">HTH araC/xylS-type domain-containing protein</fullName>
    </recommendedName>
</protein>
<keyword evidence="2" id="KW-0238">DNA-binding</keyword>
<evidence type="ECO:0000259" key="4">
    <source>
        <dbReference type="PROSITE" id="PS01124"/>
    </source>
</evidence>
<dbReference type="PROSITE" id="PS01124">
    <property type="entry name" value="HTH_ARAC_FAMILY_2"/>
    <property type="match status" value="1"/>
</dbReference>
<evidence type="ECO:0000313" key="5">
    <source>
        <dbReference type="EMBL" id="GAA4250256.1"/>
    </source>
</evidence>
<evidence type="ECO:0000256" key="2">
    <source>
        <dbReference type="ARBA" id="ARBA00023125"/>
    </source>
</evidence>
<evidence type="ECO:0000313" key="6">
    <source>
        <dbReference type="Proteomes" id="UP001500620"/>
    </source>
</evidence>
<dbReference type="Gene3D" id="1.10.10.60">
    <property type="entry name" value="Homeodomain-like"/>
    <property type="match status" value="1"/>
</dbReference>
<comment type="caution">
    <text evidence="5">The sequence shown here is derived from an EMBL/GenBank/DDBJ whole genome shotgun (WGS) entry which is preliminary data.</text>
</comment>
<dbReference type="InterPro" id="IPR020449">
    <property type="entry name" value="Tscrpt_reg_AraC-type_HTH"/>
</dbReference>
<dbReference type="PANTHER" id="PTHR11019:SF159">
    <property type="entry name" value="TRANSCRIPTIONAL REGULATOR-RELATED"/>
    <property type="match status" value="1"/>
</dbReference>
<dbReference type="SUPFAM" id="SSF46689">
    <property type="entry name" value="Homeodomain-like"/>
    <property type="match status" value="1"/>
</dbReference>
<dbReference type="InterPro" id="IPR018062">
    <property type="entry name" value="HTH_AraC-typ_CS"/>
</dbReference>
<gene>
    <name evidence="5" type="ORF">GCM10022255_038040</name>
</gene>
<dbReference type="SMART" id="SM00342">
    <property type="entry name" value="HTH_ARAC"/>
    <property type="match status" value="1"/>
</dbReference>
<dbReference type="PRINTS" id="PR00032">
    <property type="entry name" value="HTHARAC"/>
</dbReference>
<accession>A0ABP8D902</accession>
<name>A0ABP8D902_9ACTN</name>